<dbReference type="SUPFAM" id="SSF52540">
    <property type="entry name" value="P-loop containing nucleoside triphosphate hydrolases"/>
    <property type="match status" value="1"/>
</dbReference>
<keyword evidence="3 5" id="KW-0418">Kinase</keyword>
<dbReference type="InterPro" id="IPR001977">
    <property type="entry name" value="Depp_CoAkinase"/>
</dbReference>
<dbReference type="Proteomes" id="UP001597191">
    <property type="component" value="Unassembled WGS sequence"/>
</dbReference>
<dbReference type="PROSITE" id="PS51219">
    <property type="entry name" value="DPCK"/>
    <property type="match status" value="1"/>
</dbReference>
<keyword evidence="2 3" id="KW-0067">ATP-binding</keyword>
<keyword evidence="6" id="KW-1185">Reference proteome</keyword>
<keyword evidence="1 3" id="KW-0547">Nucleotide-binding</keyword>
<comment type="function">
    <text evidence="3">Catalyzes the phosphorylation of the 3'-hydroxyl group of dephosphocoenzyme A to form coenzyme A.</text>
</comment>
<evidence type="ECO:0000256" key="2">
    <source>
        <dbReference type="ARBA" id="ARBA00022840"/>
    </source>
</evidence>
<dbReference type="HAMAP" id="MF_00376">
    <property type="entry name" value="Dephospho_CoA_kinase"/>
    <property type="match status" value="1"/>
</dbReference>
<keyword evidence="3" id="KW-0963">Cytoplasm</keyword>
<comment type="catalytic activity">
    <reaction evidence="3">
        <text>3'-dephospho-CoA + ATP = ADP + CoA + H(+)</text>
        <dbReference type="Rhea" id="RHEA:18245"/>
        <dbReference type="ChEBI" id="CHEBI:15378"/>
        <dbReference type="ChEBI" id="CHEBI:30616"/>
        <dbReference type="ChEBI" id="CHEBI:57287"/>
        <dbReference type="ChEBI" id="CHEBI:57328"/>
        <dbReference type="ChEBI" id="CHEBI:456216"/>
        <dbReference type="EC" id="2.7.1.24"/>
    </reaction>
</comment>
<keyword evidence="3 5" id="KW-0808">Transferase</keyword>
<reference evidence="6" key="1">
    <citation type="journal article" date="2019" name="Int. J. Syst. Evol. Microbiol.">
        <title>The Global Catalogue of Microorganisms (GCM) 10K type strain sequencing project: providing services to taxonomists for standard genome sequencing and annotation.</title>
        <authorList>
            <consortium name="The Broad Institute Genomics Platform"/>
            <consortium name="The Broad Institute Genome Sequencing Center for Infectious Disease"/>
            <person name="Wu L."/>
            <person name="Ma J."/>
        </authorList>
    </citation>
    <scope>NUCLEOTIDE SEQUENCE [LARGE SCALE GENOMIC DNA]</scope>
    <source>
        <strain evidence="6">CCM 8937</strain>
    </source>
</reference>
<dbReference type="Pfam" id="PF01121">
    <property type="entry name" value="CoaE"/>
    <property type="match status" value="1"/>
</dbReference>
<feature type="binding site" evidence="3">
    <location>
        <begin position="14"/>
        <end position="19"/>
    </location>
    <ligand>
        <name>ATP</name>
        <dbReference type="ChEBI" id="CHEBI:30616"/>
    </ligand>
</feature>
<comment type="caution">
    <text evidence="5">The sequence shown here is derived from an EMBL/GenBank/DDBJ whole genome shotgun (WGS) entry which is preliminary data.</text>
</comment>
<dbReference type="EMBL" id="JBHTOH010000025">
    <property type="protein sequence ID" value="MFD1410814.1"/>
    <property type="molecule type" value="Genomic_DNA"/>
</dbReference>
<dbReference type="PANTHER" id="PTHR10695">
    <property type="entry name" value="DEPHOSPHO-COA KINASE-RELATED"/>
    <property type="match status" value="1"/>
</dbReference>
<dbReference type="InterPro" id="IPR027417">
    <property type="entry name" value="P-loop_NTPase"/>
</dbReference>
<proteinExistence type="inferred from homology"/>
<gene>
    <name evidence="3 5" type="primary">coaE</name>
    <name evidence="5" type="ORF">ACFQ4R_04185</name>
</gene>
<evidence type="ECO:0000256" key="3">
    <source>
        <dbReference type="HAMAP-Rule" id="MF_00376"/>
    </source>
</evidence>
<accession>A0ABW4BKP7</accession>
<organism evidence="5 6">
    <name type="scientific">Lapidilactobacillus gannanensis</name>
    <dbReference type="NCBI Taxonomy" id="2486002"/>
    <lineage>
        <taxon>Bacteria</taxon>
        <taxon>Bacillati</taxon>
        <taxon>Bacillota</taxon>
        <taxon>Bacilli</taxon>
        <taxon>Lactobacillales</taxon>
        <taxon>Lactobacillaceae</taxon>
        <taxon>Lapidilactobacillus</taxon>
    </lineage>
</organism>
<protein>
    <recommendedName>
        <fullName evidence="3 4">Dephospho-CoA kinase</fullName>
        <ecNumber evidence="3 4">2.7.1.24</ecNumber>
    </recommendedName>
    <alternativeName>
        <fullName evidence="3">Dephosphocoenzyme A kinase</fullName>
    </alternativeName>
</protein>
<dbReference type="EC" id="2.7.1.24" evidence="3 4"/>
<comment type="similarity">
    <text evidence="3">Belongs to the CoaE family.</text>
</comment>
<evidence type="ECO:0000313" key="6">
    <source>
        <dbReference type="Proteomes" id="UP001597191"/>
    </source>
</evidence>
<dbReference type="CDD" id="cd02022">
    <property type="entry name" value="DPCK"/>
    <property type="match status" value="1"/>
</dbReference>
<evidence type="ECO:0000256" key="4">
    <source>
        <dbReference type="NCBIfam" id="TIGR00152"/>
    </source>
</evidence>
<evidence type="ECO:0000313" key="5">
    <source>
        <dbReference type="EMBL" id="MFD1410814.1"/>
    </source>
</evidence>
<dbReference type="NCBIfam" id="TIGR00152">
    <property type="entry name" value="dephospho-CoA kinase"/>
    <property type="match status" value="1"/>
</dbReference>
<name>A0ABW4BKP7_9LACO</name>
<dbReference type="Gene3D" id="3.40.50.300">
    <property type="entry name" value="P-loop containing nucleotide triphosphate hydrolases"/>
    <property type="match status" value="1"/>
</dbReference>
<dbReference type="GO" id="GO:0004140">
    <property type="term" value="F:dephospho-CoA kinase activity"/>
    <property type="evidence" value="ECO:0007669"/>
    <property type="project" value="UniProtKB-EC"/>
</dbReference>
<keyword evidence="3" id="KW-0173">Coenzyme A biosynthesis</keyword>
<comment type="pathway">
    <text evidence="3">Cofactor biosynthesis; coenzyme A biosynthesis; CoA from (R)-pantothenate: step 5/5.</text>
</comment>
<dbReference type="PANTHER" id="PTHR10695:SF46">
    <property type="entry name" value="BIFUNCTIONAL COENZYME A SYNTHASE-RELATED"/>
    <property type="match status" value="1"/>
</dbReference>
<comment type="subcellular location">
    <subcellularLocation>
        <location evidence="3">Cytoplasm</location>
    </subcellularLocation>
</comment>
<sequence length="210" mass="23144">MNRTPVLGLTGGIASGKSAVAQLFRQQGATLIDADQIAHRLMLPGQVGAQRIKKVFGAAYFHADGQLNRQKLGQLVFNDQAALDKLNTLLQILIRTEIIQAIAAAQLQVQPLIVIEIPLLFEQHYQPLCDRILVVTISPEIQVQRLQQRNHLTAVDAKARIAAQVAPEVRLAGADFLISGDRDLQSLQKSFTQLWQSPSFQRFLGQPVGK</sequence>
<evidence type="ECO:0000256" key="1">
    <source>
        <dbReference type="ARBA" id="ARBA00022741"/>
    </source>
</evidence>
<dbReference type="RefSeq" id="WP_164509182.1">
    <property type="nucleotide sequence ID" value="NZ_JBHTOH010000025.1"/>
</dbReference>